<evidence type="ECO:0000313" key="2">
    <source>
        <dbReference type="Proteomes" id="UP000059680"/>
    </source>
</evidence>
<proteinExistence type="predicted"/>
<evidence type="ECO:0000313" key="1">
    <source>
        <dbReference type="EMBL" id="BAT01688.1"/>
    </source>
</evidence>
<reference evidence="2" key="1">
    <citation type="journal article" date="2005" name="Nature">
        <title>The map-based sequence of the rice genome.</title>
        <authorList>
            <consortium name="International rice genome sequencing project (IRGSP)"/>
            <person name="Matsumoto T."/>
            <person name="Wu J."/>
            <person name="Kanamori H."/>
            <person name="Katayose Y."/>
            <person name="Fujisawa M."/>
            <person name="Namiki N."/>
            <person name="Mizuno H."/>
            <person name="Yamamoto K."/>
            <person name="Antonio B.A."/>
            <person name="Baba T."/>
            <person name="Sakata K."/>
            <person name="Nagamura Y."/>
            <person name="Aoki H."/>
            <person name="Arikawa K."/>
            <person name="Arita K."/>
            <person name="Bito T."/>
            <person name="Chiden Y."/>
            <person name="Fujitsuka N."/>
            <person name="Fukunaka R."/>
            <person name="Hamada M."/>
            <person name="Harada C."/>
            <person name="Hayashi A."/>
            <person name="Hijishita S."/>
            <person name="Honda M."/>
            <person name="Hosokawa S."/>
            <person name="Ichikawa Y."/>
            <person name="Idonuma A."/>
            <person name="Iijima M."/>
            <person name="Ikeda M."/>
            <person name="Ikeno M."/>
            <person name="Ito K."/>
            <person name="Ito S."/>
            <person name="Ito T."/>
            <person name="Ito Y."/>
            <person name="Ito Y."/>
            <person name="Iwabuchi A."/>
            <person name="Kamiya K."/>
            <person name="Karasawa W."/>
            <person name="Kurita K."/>
            <person name="Katagiri S."/>
            <person name="Kikuta A."/>
            <person name="Kobayashi H."/>
            <person name="Kobayashi N."/>
            <person name="Machita K."/>
            <person name="Maehara T."/>
            <person name="Masukawa M."/>
            <person name="Mizubayashi T."/>
            <person name="Mukai Y."/>
            <person name="Nagasaki H."/>
            <person name="Nagata Y."/>
            <person name="Naito S."/>
            <person name="Nakashima M."/>
            <person name="Nakama Y."/>
            <person name="Nakamichi Y."/>
            <person name="Nakamura M."/>
            <person name="Meguro A."/>
            <person name="Negishi M."/>
            <person name="Ohta I."/>
            <person name="Ohta T."/>
            <person name="Okamoto M."/>
            <person name="Ono N."/>
            <person name="Saji S."/>
            <person name="Sakaguchi M."/>
            <person name="Sakai K."/>
            <person name="Shibata M."/>
            <person name="Shimokawa T."/>
            <person name="Song J."/>
            <person name="Takazaki Y."/>
            <person name="Terasawa K."/>
            <person name="Tsugane M."/>
            <person name="Tsuji K."/>
            <person name="Ueda S."/>
            <person name="Waki K."/>
            <person name="Yamagata H."/>
            <person name="Yamamoto M."/>
            <person name="Yamamoto S."/>
            <person name="Yamane H."/>
            <person name="Yoshiki S."/>
            <person name="Yoshihara R."/>
            <person name="Yukawa K."/>
            <person name="Zhong H."/>
            <person name="Yano M."/>
            <person name="Yuan Q."/>
            <person name="Ouyang S."/>
            <person name="Liu J."/>
            <person name="Jones K.M."/>
            <person name="Gansberger K."/>
            <person name="Moffat K."/>
            <person name="Hill J."/>
            <person name="Bera J."/>
            <person name="Fadrosh D."/>
            <person name="Jin S."/>
            <person name="Johri S."/>
            <person name="Kim M."/>
            <person name="Overton L."/>
            <person name="Reardon M."/>
            <person name="Tsitrin T."/>
            <person name="Vuong H."/>
            <person name="Weaver B."/>
            <person name="Ciecko A."/>
            <person name="Tallon L."/>
            <person name="Jackson J."/>
            <person name="Pai G."/>
            <person name="Aken S.V."/>
            <person name="Utterback T."/>
            <person name="Reidmuller S."/>
            <person name="Feldblyum T."/>
            <person name="Hsiao J."/>
            <person name="Zismann V."/>
            <person name="Iobst S."/>
            <person name="de Vazeille A.R."/>
            <person name="Buell C.R."/>
            <person name="Ying K."/>
            <person name="Li Y."/>
            <person name="Lu T."/>
            <person name="Huang Y."/>
            <person name="Zhao Q."/>
            <person name="Feng Q."/>
            <person name="Zhang L."/>
            <person name="Zhu J."/>
            <person name="Weng Q."/>
            <person name="Mu J."/>
            <person name="Lu Y."/>
            <person name="Fan D."/>
            <person name="Liu Y."/>
            <person name="Guan J."/>
            <person name="Zhang Y."/>
            <person name="Yu S."/>
            <person name="Liu X."/>
            <person name="Zhang Y."/>
            <person name="Hong G."/>
            <person name="Han B."/>
            <person name="Choisne N."/>
            <person name="Demange N."/>
            <person name="Orjeda G."/>
            <person name="Samain S."/>
            <person name="Cattolico L."/>
            <person name="Pelletier E."/>
            <person name="Couloux A."/>
            <person name="Segurens B."/>
            <person name="Wincker P."/>
            <person name="D'Hont A."/>
            <person name="Scarpelli C."/>
            <person name="Weissenbach J."/>
            <person name="Salanoubat M."/>
            <person name="Quetier F."/>
            <person name="Yu Y."/>
            <person name="Kim H.R."/>
            <person name="Rambo T."/>
            <person name="Currie J."/>
            <person name="Collura K."/>
            <person name="Luo M."/>
            <person name="Yang T."/>
            <person name="Ammiraju J.S.S."/>
            <person name="Engler F."/>
            <person name="Soderlund C."/>
            <person name="Wing R.A."/>
            <person name="Palmer L.E."/>
            <person name="de la Bastide M."/>
            <person name="Spiegel L."/>
            <person name="Nascimento L."/>
            <person name="Zutavern T."/>
            <person name="O'Shaughnessy A."/>
            <person name="Dike S."/>
            <person name="Dedhia N."/>
            <person name="Preston R."/>
            <person name="Balija V."/>
            <person name="McCombie W.R."/>
            <person name="Chow T."/>
            <person name="Chen H."/>
            <person name="Chung M."/>
            <person name="Chen C."/>
            <person name="Shaw J."/>
            <person name="Wu H."/>
            <person name="Hsiao K."/>
            <person name="Chao Y."/>
            <person name="Chu M."/>
            <person name="Cheng C."/>
            <person name="Hour A."/>
            <person name="Lee P."/>
            <person name="Lin S."/>
            <person name="Lin Y."/>
            <person name="Liou J."/>
            <person name="Liu S."/>
            <person name="Hsing Y."/>
            <person name="Raghuvanshi S."/>
            <person name="Mohanty A."/>
            <person name="Bharti A.K."/>
            <person name="Gaur A."/>
            <person name="Gupta V."/>
            <person name="Kumar D."/>
            <person name="Ravi V."/>
            <person name="Vij S."/>
            <person name="Kapur A."/>
            <person name="Khurana P."/>
            <person name="Khurana P."/>
            <person name="Khurana J.P."/>
            <person name="Tyagi A.K."/>
            <person name="Gaikwad K."/>
            <person name="Singh A."/>
            <person name="Dalal V."/>
            <person name="Srivastava S."/>
            <person name="Dixit A."/>
            <person name="Pal A.K."/>
            <person name="Ghazi I.A."/>
            <person name="Yadav M."/>
            <person name="Pandit A."/>
            <person name="Bhargava A."/>
            <person name="Sureshbabu K."/>
            <person name="Batra K."/>
            <person name="Sharma T.R."/>
            <person name="Mohapatra T."/>
            <person name="Singh N.K."/>
            <person name="Messing J."/>
            <person name="Nelson A.B."/>
            <person name="Fuks G."/>
            <person name="Kavchok S."/>
            <person name="Keizer G."/>
            <person name="Linton E."/>
            <person name="Llaca V."/>
            <person name="Song R."/>
            <person name="Tanyolac B."/>
            <person name="Young S."/>
            <person name="Ho-Il K."/>
            <person name="Hahn J.H."/>
            <person name="Sangsakoo G."/>
            <person name="Vanavichit A."/>
            <person name="de Mattos Luiz.A.T."/>
            <person name="Zimmer P.D."/>
            <person name="Malone G."/>
            <person name="Dellagostin O."/>
            <person name="de Oliveira A.C."/>
            <person name="Bevan M."/>
            <person name="Bancroft I."/>
            <person name="Minx P."/>
            <person name="Cordum H."/>
            <person name="Wilson R."/>
            <person name="Cheng Z."/>
            <person name="Jin W."/>
            <person name="Jiang J."/>
            <person name="Leong S.A."/>
            <person name="Iwama H."/>
            <person name="Gojobori T."/>
            <person name="Itoh T."/>
            <person name="Niimura Y."/>
            <person name="Fujii Y."/>
            <person name="Habara T."/>
            <person name="Sakai H."/>
            <person name="Sato Y."/>
            <person name="Wilson G."/>
            <person name="Kumar K."/>
            <person name="McCouch S."/>
            <person name="Juretic N."/>
            <person name="Hoen D."/>
            <person name="Wright S."/>
            <person name="Bruskiewich R."/>
            <person name="Bureau T."/>
            <person name="Miyao A."/>
            <person name="Hirochika H."/>
            <person name="Nishikawa T."/>
            <person name="Kadowaki K."/>
            <person name="Sugiura M."/>
            <person name="Burr B."/>
            <person name="Sasaki T."/>
        </authorList>
    </citation>
    <scope>NUCLEOTIDE SEQUENCE [LARGE SCALE GENOMIC DNA]</scope>
    <source>
        <strain evidence="2">cv. Nipponbare</strain>
    </source>
</reference>
<keyword evidence="2" id="KW-1185">Reference proteome</keyword>
<name>A0A0P0X6E4_ORYSJ</name>
<dbReference type="Proteomes" id="UP000059680">
    <property type="component" value="Chromosome 7"/>
</dbReference>
<reference evidence="1 2" key="3">
    <citation type="journal article" date="2013" name="Rice">
        <title>Improvement of the Oryza sativa Nipponbare reference genome using next generation sequence and optical map data.</title>
        <authorList>
            <person name="Kawahara Y."/>
            <person name="de la Bastide M."/>
            <person name="Hamilton J.P."/>
            <person name="Kanamori H."/>
            <person name="McCombie W.R."/>
            <person name="Ouyang S."/>
            <person name="Schwartz D.C."/>
            <person name="Tanaka T."/>
            <person name="Wu J."/>
            <person name="Zhou S."/>
            <person name="Childs K.L."/>
            <person name="Davidson R.M."/>
            <person name="Lin H."/>
            <person name="Quesada-Ocampo L."/>
            <person name="Vaillancourt B."/>
            <person name="Sakai H."/>
            <person name="Lee S.S."/>
            <person name="Kim J."/>
            <person name="Numa H."/>
            <person name="Itoh T."/>
            <person name="Buell C.R."/>
            <person name="Matsumoto T."/>
        </authorList>
    </citation>
    <scope>NUCLEOTIDE SEQUENCE [LARGE SCALE GENOMIC DNA]</scope>
    <source>
        <strain evidence="2">cv. Nipponbare</strain>
    </source>
</reference>
<dbReference type="AlphaFoldDB" id="A0A0P0X6E4"/>
<dbReference type="PaxDb" id="39947-A0A0P0X6E4"/>
<protein>
    <submittedName>
        <fullName evidence="1">Os07g0508250 protein</fullName>
    </submittedName>
</protein>
<dbReference type="Gramene" id="Os07t0508250-00">
    <property type="protein sequence ID" value="Os07t0508250-00"/>
    <property type="gene ID" value="Os07g0508250"/>
</dbReference>
<organism evidence="1 2">
    <name type="scientific">Oryza sativa subsp. japonica</name>
    <name type="common">Rice</name>
    <dbReference type="NCBI Taxonomy" id="39947"/>
    <lineage>
        <taxon>Eukaryota</taxon>
        <taxon>Viridiplantae</taxon>
        <taxon>Streptophyta</taxon>
        <taxon>Embryophyta</taxon>
        <taxon>Tracheophyta</taxon>
        <taxon>Spermatophyta</taxon>
        <taxon>Magnoliopsida</taxon>
        <taxon>Liliopsida</taxon>
        <taxon>Poales</taxon>
        <taxon>Poaceae</taxon>
        <taxon>BOP clade</taxon>
        <taxon>Oryzoideae</taxon>
        <taxon>Oryzeae</taxon>
        <taxon>Oryzinae</taxon>
        <taxon>Oryza</taxon>
        <taxon>Oryza sativa</taxon>
    </lineage>
</organism>
<reference evidence="1 2" key="2">
    <citation type="journal article" date="2013" name="Plant Cell Physiol.">
        <title>Rice Annotation Project Database (RAP-DB): an integrative and interactive database for rice genomics.</title>
        <authorList>
            <person name="Sakai H."/>
            <person name="Lee S.S."/>
            <person name="Tanaka T."/>
            <person name="Numa H."/>
            <person name="Kim J."/>
            <person name="Kawahara Y."/>
            <person name="Wakimoto H."/>
            <person name="Yang C.C."/>
            <person name="Iwamoto M."/>
            <person name="Abe T."/>
            <person name="Yamada Y."/>
            <person name="Muto A."/>
            <person name="Inokuchi H."/>
            <person name="Ikemura T."/>
            <person name="Matsumoto T."/>
            <person name="Sasaki T."/>
            <person name="Itoh T."/>
        </authorList>
    </citation>
    <scope>NUCLEOTIDE SEQUENCE [LARGE SCALE GENOMIC DNA]</scope>
    <source>
        <strain evidence="2">cv. Nipponbare</strain>
    </source>
</reference>
<dbReference type="EMBL" id="AP014963">
    <property type="protein sequence ID" value="BAT01688.1"/>
    <property type="molecule type" value="Genomic_DNA"/>
</dbReference>
<accession>A0A0P0X6E4</accession>
<gene>
    <name evidence="1" type="ordered locus">Os07g0508250</name>
    <name evidence="1" type="ORF">OSNPB_070508250</name>
</gene>
<sequence>MAVPNQITDFSSANLDFQLAFGGLCLREDFVWRDIFTPLHVGSREPSCHPLAFSFGPTIRSNLTNNDIITNN</sequence>
<dbReference type="InParanoid" id="A0A0P0X6E4"/>